<dbReference type="Proteomes" id="UP001064048">
    <property type="component" value="Chromosome 3"/>
</dbReference>
<accession>A0ACC0JTT0</accession>
<gene>
    <name evidence="1" type="ORF">MSG28_002061</name>
</gene>
<evidence type="ECO:0000313" key="2">
    <source>
        <dbReference type="Proteomes" id="UP001064048"/>
    </source>
</evidence>
<dbReference type="EMBL" id="CM046103">
    <property type="protein sequence ID" value="KAI8427552.1"/>
    <property type="molecule type" value="Genomic_DNA"/>
</dbReference>
<comment type="caution">
    <text evidence="1">The sequence shown here is derived from an EMBL/GenBank/DDBJ whole genome shotgun (WGS) entry which is preliminary data.</text>
</comment>
<organism evidence="1 2">
    <name type="scientific">Choristoneura fumiferana</name>
    <name type="common">Spruce budworm moth</name>
    <name type="synonym">Archips fumiferana</name>
    <dbReference type="NCBI Taxonomy" id="7141"/>
    <lineage>
        <taxon>Eukaryota</taxon>
        <taxon>Metazoa</taxon>
        <taxon>Ecdysozoa</taxon>
        <taxon>Arthropoda</taxon>
        <taxon>Hexapoda</taxon>
        <taxon>Insecta</taxon>
        <taxon>Pterygota</taxon>
        <taxon>Neoptera</taxon>
        <taxon>Endopterygota</taxon>
        <taxon>Lepidoptera</taxon>
        <taxon>Glossata</taxon>
        <taxon>Ditrysia</taxon>
        <taxon>Tortricoidea</taxon>
        <taxon>Tortricidae</taxon>
        <taxon>Tortricinae</taxon>
        <taxon>Choristoneura</taxon>
    </lineage>
</organism>
<evidence type="ECO:0000313" key="1">
    <source>
        <dbReference type="EMBL" id="KAI8427552.1"/>
    </source>
</evidence>
<protein>
    <submittedName>
        <fullName evidence="1">Uncharacterized protein</fullName>
    </submittedName>
</protein>
<proteinExistence type="predicted"/>
<reference evidence="1 2" key="1">
    <citation type="journal article" date="2022" name="Genome Biol. Evol.">
        <title>The Spruce Budworm Genome: Reconstructing the Evolutionary History of Antifreeze Proteins.</title>
        <authorList>
            <person name="Beliveau C."/>
            <person name="Gagne P."/>
            <person name="Picq S."/>
            <person name="Vernygora O."/>
            <person name="Keeling C.I."/>
            <person name="Pinkney K."/>
            <person name="Doucet D."/>
            <person name="Wen F."/>
            <person name="Johnston J.S."/>
            <person name="Maaroufi H."/>
            <person name="Boyle B."/>
            <person name="Laroche J."/>
            <person name="Dewar K."/>
            <person name="Juretic N."/>
            <person name="Blackburn G."/>
            <person name="Nisole A."/>
            <person name="Brunet B."/>
            <person name="Brandao M."/>
            <person name="Lumley L."/>
            <person name="Duan J."/>
            <person name="Quan G."/>
            <person name="Lucarotti C.J."/>
            <person name="Roe A.D."/>
            <person name="Sperling F.A.H."/>
            <person name="Levesque R.C."/>
            <person name="Cusson M."/>
        </authorList>
    </citation>
    <scope>NUCLEOTIDE SEQUENCE [LARGE SCALE GENOMIC DNA]</scope>
    <source>
        <strain evidence="1">Glfc:IPQL:Cfum</strain>
    </source>
</reference>
<keyword evidence="2" id="KW-1185">Reference proteome</keyword>
<name>A0ACC0JTT0_CHOFU</name>
<sequence length="768" mass="86976">MYIKLLFSCILCWQLQIVTSKYESCKHTTCHECITDPMGCAWCSSDGLHLDQRCKLTSSIPDDWCPGYKENRTSEKNVTEDRDFTSILEDGIQIRPQKIELKLRVGEVMEFQFSYKAAKDYPIDMYFLHDASESMKDVLKNFNIKSQEIYSAMKNLTKNVYFGLGFFIDKKVVPTNDILNKSDKPCYSFQHKLKLTDKLDKFNETLEEVKLGYNYDFPEGGLDGLAQAMVCKEQIAWRNTSRKMIIYITDASVHTAGDGKLSGINDPYDGGCYLNEEGVYFKEKEMDYPSTGMISKLAADEQYTTLFVATKPEALEHYETMSGIISGAHKVEYDKDKMSEKLSEIYKQISDNLQLDVNLGAKDKEYFDIKFDPDCTDKKNCAVVIGEEKHIKGTIRLRKYTKNYYKGDHIEIPIVQRGLKENLLLVVDIISSCACEDKSRTVPTSPACSFAGDKQCGICKCSEGRTGPICLCAENNNSNSTGKESCIKDHVECSNNGKCVCDECLCQPGFGGIYCEYRNNDCKRDHTGALCSDHGVCRDGVCYCDTERTGEMCECVISDSSCRDANSNICNNRGHCECGRCKCDSLPTWDVRGYQDEFCSQHTLACDNCHDMQCRALTGCIACHSSNATDCSTECDEGITFVNASTVTEDTKSKWNLCAKYHHRVMSGCYSNFSYIYDDAPRGIVLFVLSEPDCMESYYIYGSMSLMILVMIGLASLLGWKLMTEARDREEYNAFLEKAREENEEVLNECYTAPTTTFRNPMFKRSFR</sequence>